<dbReference type="Proteomes" id="UP000264820">
    <property type="component" value="Unplaced"/>
</dbReference>
<accession>A0A3Q2YAT8</accession>
<reference evidence="1" key="2">
    <citation type="submission" date="2025-09" db="UniProtKB">
        <authorList>
            <consortium name="Ensembl"/>
        </authorList>
    </citation>
    <scope>IDENTIFICATION</scope>
</reference>
<dbReference type="AlphaFoldDB" id="A0A3Q2YAT8"/>
<name>A0A3Q2YAT8_HIPCM</name>
<dbReference type="GeneTree" id="ENSGT01040000243494"/>
<organism evidence="1 2">
    <name type="scientific">Hippocampus comes</name>
    <name type="common">Tiger tail seahorse</name>
    <dbReference type="NCBI Taxonomy" id="109280"/>
    <lineage>
        <taxon>Eukaryota</taxon>
        <taxon>Metazoa</taxon>
        <taxon>Chordata</taxon>
        <taxon>Craniata</taxon>
        <taxon>Vertebrata</taxon>
        <taxon>Euteleostomi</taxon>
        <taxon>Actinopterygii</taxon>
        <taxon>Neopterygii</taxon>
        <taxon>Teleostei</taxon>
        <taxon>Neoteleostei</taxon>
        <taxon>Acanthomorphata</taxon>
        <taxon>Syngnathiaria</taxon>
        <taxon>Syngnathiformes</taxon>
        <taxon>Syngnathoidei</taxon>
        <taxon>Syngnathidae</taxon>
        <taxon>Hippocampus</taxon>
    </lineage>
</organism>
<evidence type="ECO:0000313" key="2">
    <source>
        <dbReference type="Proteomes" id="UP000264820"/>
    </source>
</evidence>
<evidence type="ECO:0000313" key="1">
    <source>
        <dbReference type="Ensembl" id="ENSHCOP00000015014.1"/>
    </source>
</evidence>
<proteinExistence type="predicted"/>
<protein>
    <submittedName>
        <fullName evidence="1">Uncharacterized protein</fullName>
    </submittedName>
</protein>
<dbReference type="Ensembl" id="ENSHCOT00000022805.1">
    <property type="protein sequence ID" value="ENSHCOP00000015014.1"/>
    <property type="gene ID" value="ENSHCOG00000018526.1"/>
</dbReference>
<keyword evidence="2" id="KW-1185">Reference proteome</keyword>
<reference evidence="1" key="1">
    <citation type="submission" date="2025-08" db="UniProtKB">
        <authorList>
            <consortium name="Ensembl"/>
        </authorList>
    </citation>
    <scope>IDENTIFICATION</scope>
</reference>
<sequence>MGEGGGSFSLAKTPVNSLPFIKTTIVTIRSLWSALQLAHVSGIEIYAPSEVEAVNGTTVKLKCTFRSSHPVSTQSVISR</sequence>